<keyword evidence="1" id="KW-1133">Transmembrane helix</keyword>
<proteinExistence type="predicted"/>
<gene>
    <name evidence="2" type="ORF">CARN7_0701</name>
</gene>
<dbReference type="EMBL" id="CABR01000057">
    <property type="protein sequence ID" value="CBI09951.1"/>
    <property type="molecule type" value="Genomic_DNA"/>
</dbReference>
<keyword evidence="1" id="KW-0812">Transmembrane</keyword>
<sequence>MSDNHRYEMLSASYIPSAFDTAYLYVFYKKYIWTHCGVMIVGIVGFDTSRPVFSRQLARINQITGLKAGGQ</sequence>
<accession>E6QRS9</accession>
<name>E6QRS9_9ZZZZ</name>
<reference evidence="2" key="1">
    <citation type="submission" date="2009-10" db="EMBL/GenBank/DDBJ databases">
        <title>Diversity of trophic interactions inside an arsenic-rich microbial ecosystem.</title>
        <authorList>
            <person name="Bertin P.N."/>
            <person name="Heinrich-Salmeron A."/>
            <person name="Pelletier E."/>
            <person name="Goulhen-Chollet F."/>
            <person name="Arsene-Ploetze F."/>
            <person name="Gallien S."/>
            <person name="Calteau A."/>
            <person name="Vallenet D."/>
            <person name="Casiot C."/>
            <person name="Chane-Woon-Ming B."/>
            <person name="Giloteaux L."/>
            <person name="Barakat M."/>
            <person name="Bonnefoy V."/>
            <person name="Bruneel O."/>
            <person name="Chandler M."/>
            <person name="Cleiss J."/>
            <person name="Duran R."/>
            <person name="Elbaz-Poulichet F."/>
            <person name="Fonknechten N."/>
            <person name="Lauga B."/>
            <person name="Mornico D."/>
            <person name="Ortet P."/>
            <person name="Schaeffer C."/>
            <person name="Siguier P."/>
            <person name="Alexander Thil Smith A."/>
            <person name="Van Dorsselaer A."/>
            <person name="Weissenbach J."/>
            <person name="Medigue C."/>
            <person name="Le Paslier D."/>
        </authorList>
    </citation>
    <scope>NUCLEOTIDE SEQUENCE</scope>
</reference>
<keyword evidence="1" id="KW-0472">Membrane</keyword>
<comment type="caution">
    <text evidence="2">The sequence shown here is derived from an EMBL/GenBank/DDBJ whole genome shotgun (WGS) entry which is preliminary data.</text>
</comment>
<protein>
    <submittedName>
        <fullName evidence="2">Uncharacterized protein</fullName>
    </submittedName>
</protein>
<evidence type="ECO:0000256" key="1">
    <source>
        <dbReference type="SAM" id="Phobius"/>
    </source>
</evidence>
<organism evidence="2">
    <name type="scientific">mine drainage metagenome</name>
    <dbReference type="NCBI Taxonomy" id="410659"/>
    <lineage>
        <taxon>unclassified sequences</taxon>
        <taxon>metagenomes</taxon>
        <taxon>ecological metagenomes</taxon>
    </lineage>
</organism>
<dbReference type="AlphaFoldDB" id="E6QRS9"/>
<evidence type="ECO:0000313" key="2">
    <source>
        <dbReference type="EMBL" id="CBI09951.1"/>
    </source>
</evidence>
<feature type="transmembrane region" description="Helical" evidence="1">
    <location>
        <begin position="31"/>
        <end position="49"/>
    </location>
</feature>